<name>A0A0Q3QV05_9BACI</name>
<dbReference type="AlphaFoldDB" id="A0A0Q3QV05"/>
<keyword evidence="2" id="KW-1185">Reference proteome</keyword>
<comment type="caution">
    <text evidence="1">The sequence shown here is derived from an EMBL/GenBank/DDBJ whole genome shotgun (WGS) entry which is preliminary data.</text>
</comment>
<proteinExistence type="predicted"/>
<accession>A0A0Q3QV05</accession>
<organism evidence="1 2">
    <name type="scientific">Cytobacillus solani</name>
    <dbReference type="NCBI Taxonomy" id="1637975"/>
    <lineage>
        <taxon>Bacteria</taxon>
        <taxon>Bacillati</taxon>
        <taxon>Bacillota</taxon>
        <taxon>Bacilli</taxon>
        <taxon>Bacillales</taxon>
        <taxon>Bacillaceae</taxon>
        <taxon>Cytobacillus</taxon>
    </lineage>
</organism>
<reference evidence="1 2" key="1">
    <citation type="submission" date="2015-09" db="EMBL/GenBank/DDBJ databases">
        <title>Genome sequencing project for genomic taxonomy and phylogenomics of Bacillus-like bacteria.</title>
        <authorList>
            <person name="Liu B."/>
            <person name="Wang J."/>
            <person name="Zhu Y."/>
            <person name="Liu G."/>
            <person name="Chen Q."/>
            <person name="Chen Z."/>
            <person name="Lan J."/>
            <person name="Che J."/>
            <person name="Ge C."/>
            <person name="Shi H."/>
            <person name="Pan Z."/>
            <person name="Liu X."/>
        </authorList>
    </citation>
    <scope>NUCLEOTIDE SEQUENCE [LARGE SCALE GENOMIC DNA]</scope>
    <source>
        <strain evidence="1 2">FJAT-18043</strain>
    </source>
</reference>
<dbReference type="Proteomes" id="UP000050996">
    <property type="component" value="Unassembled WGS sequence"/>
</dbReference>
<dbReference type="EMBL" id="LJIX01000006">
    <property type="protein sequence ID" value="KQL21456.1"/>
    <property type="molecule type" value="Genomic_DNA"/>
</dbReference>
<dbReference type="PATRIC" id="fig|1637975.4.peg.5009"/>
<dbReference type="STRING" id="1637975.AN957_24830"/>
<dbReference type="RefSeq" id="WP_053478592.1">
    <property type="nucleotide sequence ID" value="NZ_CP085712.1"/>
</dbReference>
<evidence type="ECO:0000313" key="1">
    <source>
        <dbReference type="EMBL" id="KQL21456.1"/>
    </source>
</evidence>
<sequence length="315" mass="37020">MEKIAKKYLKIYHNPAETNDVYTYVDWEDYINHQFEIYTKIDKRRKDADITIYLALIKNPYLLGLSEAFQSNDYELLNHTIYHYSKHRLLDMKAGGYDHCLYFWNVMDSMACNYKEAVEKCFPEELGLCKNGYPFYVVASNLLMSLWYKNQQWMEFAYPAGEKFLSQKKGLWEKAIVSYLMALSNKDMEKATEALSDVCKHSTRIDRPKIYKCFCTEAHGLYQIARYLLSEEDFNRIEMPANDNFCKGLISWQRKHNYPEKGNMIVHYPEELDVMNHILDLPLPRCVLKGSGGRQTIDTEQMKKNLIAEFAGVDS</sequence>
<protein>
    <submittedName>
        <fullName evidence="1">Uncharacterized protein</fullName>
    </submittedName>
</protein>
<evidence type="ECO:0000313" key="2">
    <source>
        <dbReference type="Proteomes" id="UP000050996"/>
    </source>
</evidence>
<gene>
    <name evidence="1" type="ORF">AN957_24830</name>
</gene>